<sequence>MTKSFNENCNENMQRTVILLHGIFDSGRVFATLQQLLHKHGFRTLAPDLVPNDGSASMATLAEQVRRIIEQERRETEWLGLIGFSMGGIVARYYLQNLGGYRHVKRVVTISSPHRGSALAYLASGKGAQELRPNSPLLQS</sequence>
<dbReference type="PANTHER" id="PTHR37946">
    <property type="entry name" value="SLL1969 PROTEIN"/>
    <property type="match status" value="1"/>
</dbReference>
<feature type="domain" description="AB hydrolase-1" evidence="1">
    <location>
        <begin position="16"/>
        <end position="114"/>
    </location>
</feature>
<evidence type="ECO:0000259" key="1">
    <source>
        <dbReference type="Pfam" id="PF00561"/>
    </source>
</evidence>
<dbReference type="InterPro" id="IPR000073">
    <property type="entry name" value="AB_hydrolase_1"/>
</dbReference>
<dbReference type="GO" id="GO:0016787">
    <property type="term" value="F:hydrolase activity"/>
    <property type="evidence" value="ECO:0007669"/>
    <property type="project" value="UniProtKB-KW"/>
</dbReference>
<protein>
    <submittedName>
        <fullName evidence="2">Alpha/beta fold hydrolase</fullName>
    </submittedName>
</protein>
<name>A0A395M2P2_9BACT</name>
<comment type="caution">
    <text evidence="2">The sequence shown here is derived from an EMBL/GenBank/DDBJ whole genome shotgun (WGS) entry which is preliminary data.</text>
</comment>
<dbReference type="AlphaFoldDB" id="A0A395M2P2"/>
<dbReference type="SUPFAM" id="SSF53474">
    <property type="entry name" value="alpha/beta-Hydrolases"/>
    <property type="match status" value="1"/>
</dbReference>
<dbReference type="InterPro" id="IPR029058">
    <property type="entry name" value="AB_hydrolase_fold"/>
</dbReference>
<gene>
    <name evidence="2" type="ORF">D0433_03300</name>
</gene>
<dbReference type="Pfam" id="PF00561">
    <property type="entry name" value="Abhydrolase_1"/>
    <property type="match status" value="1"/>
</dbReference>
<dbReference type="Proteomes" id="UP000266389">
    <property type="component" value="Unassembled WGS sequence"/>
</dbReference>
<evidence type="ECO:0000313" key="3">
    <source>
        <dbReference type="Proteomes" id="UP000266389"/>
    </source>
</evidence>
<dbReference type="EMBL" id="PHFL01000014">
    <property type="protein sequence ID" value="RFM24941.1"/>
    <property type="molecule type" value="Genomic_DNA"/>
</dbReference>
<evidence type="ECO:0000313" key="2">
    <source>
        <dbReference type="EMBL" id="RFM24941.1"/>
    </source>
</evidence>
<reference evidence="2 3" key="1">
    <citation type="journal article" date="2011" name="ISME J.">
        <title>Community ecology of hot spring cyanobacterial mats: predominant populations and their functional potential.</title>
        <authorList>
            <person name="Klatt C.G."/>
            <person name="Wood J.M."/>
            <person name="Rusch D.B."/>
            <person name="Bateson M.M."/>
            <person name="Hamamura N."/>
            <person name="Heidelberg J.F."/>
            <person name="Grossman A.R."/>
            <person name="Bhaya D."/>
            <person name="Cohan F.M."/>
            <person name="Kuhl M."/>
            <person name="Bryant D.A."/>
            <person name="Ward D.M."/>
        </authorList>
    </citation>
    <scope>NUCLEOTIDE SEQUENCE [LARGE SCALE GENOMIC DNA]</scope>
    <source>
        <strain evidence="2">OS</strain>
    </source>
</reference>
<proteinExistence type="predicted"/>
<accession>A0A395M2P2</accession>
<dbReference type="Gene3D" id="3.40.50.1820">
    <property type="entry name" value="alpha/beta hydrolase"/>
    <property type="match status" value="1"/>
</dbReference>
<dbReference type="PANTHER" id="PTHR37946:SF1">
    <property type="entry name" value="SLL1969 PROTEIN"/>
    <property type="match status" value="1"/>
</dbReference>
<organism evidence="2 3">
    <name type="scientific">Candidatus Thermochlorobacter aerophilus</name>
    <dbReference type="NCBI Taxonomy" id="1868324"/>
    <lineage>
        <taxon>Bacteria</taxon>
        <taxon>Pseudomonadati</taxon>
        <taxon>Chlorobiota</taxon>
        <taxon>Chlorobiia</taxon>
        <taxon>Chlorobiales</taxon>
        <taxon>Candidatus Thermochlorobacteriaceae</taxon>
        <taxon>Candidatus Thermochlorobacter</taxon>
    </lineage>
</organism>
<keyword evidence="2" id="KW-0378">Hydrolase</keyword>